<name>A0A386ZP31_9NOCA</name>
<sequence>MRSALVLGIDPHLVPGMDGDAIRAALDAELARFADHGIEASMTLVGLNESAEPALVDALRERAWDVVVIGGGIRKPEPLLTFFELVVNLVRQHAPGAAIAFNTTGGDSVDAAQRWLS</sequence>
<proteinExistence type="predicted"/>
<reference evidence="1 2" key="1">
    <citation type="submission" date="2018-09" db="EMBL/GenBank/DDBJ databases">
        <title>Nocardia yunnanensis sp. nov., an actinomycete isolated from a soil sample.</title>
        <authorList>
            <person name="Zhang J."/>
        </authorList>
    </citation>
    <scope>NUCLEOTIDE SEQUENCE [LARGE SCALE GENOMIC DNA]</scope>
    <source>
        <strain evidence="1 2">CFHS0054</strain>
    </source>
</reference>
<dbReference type="OrthoDB" id="1495085at2"/>
<gene>
    <name evidence="1" type="ORF">D7D52_19400</name>
</gene>
<dbReference type="Proteomes" id="UP000267164">
    <property type="component" value="Chromosome"/>
</dbReference>
<dbReference type="KEGG" id="nyu:D7D52_19400"/>
<dbReference type="AlphaFoldDB" id="A0A386ZP31"/>
<dbReference type="EMBL" id="CP032568">
    <property type="protein sequence ID" value="AYF79188.1"/>
    <property type="molecule type" value="Genomic_DNA"/>
</dbReference>
<evidence type="ECO:0000313" key="1">
    <source>
        <dbReference type="EMBL" id="AYF79188.1"/>
    </source>
</evidence>
<evidence type="ECO:0000313" key="2">
    <source>
        <dbReference type="Proteomes" id="UP000267164"/>
    </source>
</evidence>
<protein>
    <submittedName>
        <fullName evidence="1">Uncharacterized protein</fullName>
    </submittedName>
</protein>
<organism evidence="1 2">
    <name type="scientific">Nocardia yunnanensis</name>
    <dbReference type="NCBI Taxonomy" id="2382165"/>
    <lineage>
        <taxon>Bacteria</taxon>
        <taxon>Bacillati</taxon>
        <taxon>Actinomycetota</taxon>
        <taxon>Actinomycetes</taxon>
        <taxon>Mycobacteriales</taxon>
        <taxon>Nocardiaceae</taxon>
        <taxon>Nocardia</taxon>
    </lineage>
</organism>
<accession>A0A386ZP31</accession>
<keyword evidence="2" id="KW-1185">Reference proteome</keyword>